<dbReference type="EMBL" id="JASMQC010000047">
    <property type="protein sequence ID" value="KAK1929554.1"/>
    <property type="molecule type" value="Genomic_DNA"/>
</dbReference>
<keyword evidence="1" id="KW-0175">Coiled coil</keyword>
<evidence type="ECO:0000256" key="2">
    <source>
        <dbReference type="SAM" id="MobiDB-lite"/>
    </source>
</evidence>
<proteinExistence type="predicted"/>
<feature type="compositionally biased region" description="Polar residues" evidence="2">
    <location>
        <begin position="23"/>
        <end position="43"/>
    </location>
</feature>
<accession>A0AAD9G089</accession>
<feature type="coiled-coil region" evidence="1">
    <location>
        <begin position="121"/>
        <end position="148"/>
    </location>
</feature>
<feature type="compositionally biased region" description="Basic residues" evidence="2">
    <location>
        <begin position="49"/>
        <end position="59"/>
    </location>
</feature>
<dbReference type="AlphaFoldDB" id="A0AAD9G089"/>
<sequence length="456" mass="51222">MASQEVEDLSFLAALQAPHDPNEATNFPSTLTDSVHPTTSSLASGKASVQKKPRKKRSHTTPTRDRERRELMALRVQFVELAQHLEQARKHLSIVRKKRQREMSSSSSRIVSTVPAWRHIARRHLKARKEAENENRKLREQLAEHIKWGNSLQTKLSTRTSGSAENSDRAAATAAALGTVANPLLLAEDEEGITDLELELDDTDKTELDMLANGLDLAYGEVDDVFKDHTISEVPLGAVTASRKILDSSHGEQCNGLSTVELRDTRVIPFDFKLAIDAAWNAWVLWHLGGSCRKSVSAHRSCSYPDVSRPEHTFAVKFRLQTPASKLPPETGPTFLDLKLVLRRYVEPNRLVLMWRGLSAGEKDLDGLFTDETGWVVMERMTPFQQIQVSDNTVSAAARTSMRSCVRMTTKHSDDCTATPTQAHMLMNLVVNSYEEDVSFIYREMEAQLLRMTRHV</sequence>
<evidence type="ECO:0000313" key="4">
    <source>
        <dbReference type="Proteomes" id="UP001259832"/>
    </source>
</evidence>
<evidence type="ECO:0008006" key="5">
    <source>
        <dbReference type="Google" id="ProtNLM"/>
    </source>
</evidence>
<organism evidence="3 4">
    <name type="scientific">Phytophthora citrophthora</name>
    <dbReference type="NCBI Taxonomy" id="4793"/>
    <lineage>
        <taxon>Eukaryota</taxon>
        <taxon>Sar</taxon>
        <taxon>Stramenopiles</taxon>
        <taxon>Oomycota</taxon>
        <taxon>Peronosporomycetes</taxon>
        <taxon>Peronosporales</taxon>
        <taxon>Peronosporaceae</taxon>
        <taxon>Phytophthora</taxon>
    </lineage>
</organism>
<protein>
    <recommendedName>
        <fullName evidence="5">M96 mating-specific protein family</fullName>
    </recommendedName>
</protein>
<dbReference type="Proteomes" id="UP001259832">
    <property type="component" value="Unassembled WGS sequence"/>
</dbReference>
<evidence type="ECO:0000256" key="1">
    <source>
        <dbReference type="SAM" id="Coils"/>
    </source>
</evidence>
<reference evidence="3" key="1">
    <citation type="submission" date="2023-08" db="EMBL/GenBank/DDBJ databases">
        <title>Reference Genome Resource for the Citrus Pathogen Phytophthora citrophthora.</title>
        <authorList>
            <person name="Moller H."/>
            <person name="Coetzee B."/>
            <person name="Rose L.J."/>
            <person name="Van Niekerk J.M."/>
        </authorList>
    </citation>
    <scope>NUCLEOTIDE SEQUENCE</scope>
    <source>
        <strain evidence="3">STE-U-9442</strain>
    </source>
</reference>
<name>A0AAD9G089_9STRA</name>
<feature type="region of interest" description="Disordered" evidence="2">
    <location>
        <begin position="1"/>
        <end position="68"/>
    </location>
</feature>
<comment type="caution">
    <text evidence="3">The sequence shown here is derived from an EMBL/GenBank/DDBJ whole genome shotgun (WGS) entry which is preliminary data.</text>
</comment>
<gene>
    <name evidence="3" type="ORF">P3T76_014952</name>
</gene>
<keyword evidence="4" id="KW-1185">Reference proteome</keyword>
<evidence type="ECO:0000313" key="3">
    <source>
        <dbReference type="EMBL" id="KAK1929554.1"/>
    </source>
</evidence>